<dbReference type="RefSeq" id="XP_010236292.1">
    <property type="nucleotide sequence ID" value="XM_010237990.3"/>
</dbReference>
<sequence>MGIEIDQSELLSRQLPPVRTSAGAGDDDDGCATPTAAANVLPVPSACPPAPRKPRPAARATKRTKRLCCCHRGRRYWIVAVPRDLDLAAVFATRPPSSSAAGGGSLACSWPAAAAKKVRVHVTG</sequence>
<dbReference type="AlphaFoldDB" id="A0A0Q3F2C0"/>
<evidence type="ECO:0000256" key="1">
    <source>
        <dbReference type="SAM" id="MobiDB-lite"/>
    </source>
</evidence>
<protein>
    <submittedName>
        <fullName evidence="2 3">Uncharacterized protein</fullName>
    </submittedName>
</protein>
<evidence type="ECO:0000313" key="2">
    <source>
        <dbReference type="EMBL" id="KQJ93607.1"/>
    </source>
</evidence>
<dbReference type="PANTHER" id="PTHR35162">
    <property type="entry name" value="OS08G0516600 PROTEIN"/>
    <property type="match status" value="1"/>
</dbReference>
<reference evidence="3" key="3">
    <citation type="submission" date="2018-08" db="UniProtKB">
        <authorList>
            <consortium name="EnsemblPlants"/>
        </authorList>
    </citation>
    <scope>IDENTIFICATION</scope>
    <source>
        <strain evidence="3">cv. Bd21</strain>
    </source>
</reference>
<accession>A0A0Q3F2C0</accession>
<dbReference type="Proteomes" id="UP000008810">
    <property type="component" value="Chromosome 3"/>
</dbReference>
<keyword evidence="4" id="KW-1185">Reference proteome</keyword>
<name>A0A0Q3F2C0_BRADI</name>
<dbReference type="Gramene" id="KQJ93607">
    <property type="protein sequence ID" value="KQJ93607"/>
    <property type="gene ID" value="BRADI_3g05693v3"/>
</dbReference>
<dbReference type="GeneID" id="104583948"/>
<dbReference type="EMBL" id="CM000882">
    <property type="protein sequence ID" value="KQJ93607.1"/>
    <property type="molecule type" value="Genomic_DNA"/>
</dbReference>
<dbReference type="KEGG" id="bdi:104583948"/>
<reference evidence="2 3" key="1">
    <citation type="journal article" date="2010" name="Nature">
        <title>Genome sequencing and analysis of the model grass Brachypodium distachyon.</title>
        <authorList>
            <consortium name="International Brachypodium Initiative"/>
        </authorList>
    </citation>
    <scope>NUCLEOTIDE SEQUENCE [LARGE SCALE GENOMIC DNA]</scope>
    <source>
        <strain evidence="2 3">Bd21</strain>
    </source>
</reference>
<gene>
    <name evidence="3" type="primary">LOC104583948</name>
    <name evidence="2" type="ORF">BRADI_3g05693v3</name>
</gene>
<dbReference type="PANTHER" id="PTHR35162:SF9">
    <property type="entry name" value="OS02G0176600 PROTEIN"/>
    <property type="match status" value="1"/>
</dbReference>
<feature type="compositionally biased region" description="Basic residues" evidence="1">
    <location>
        <begin position="52"/>
        <end position="62"/>
    </location>
</feature>
<proteinExistence type="predicted"/>
<evidence type="ECO:0000313" key="4">
    <source>
        <dbReference type="Proteomes" id="UP000008810"/>
    </source>
</evidence>
<dbReference type="OrthoDB" id="687448at2759"/>
<dbReference type="EnsemblPlants" id="KQJ93607">
    <property type="protein sequence ID" value="KQJ93607"/>
    <property type="gene ID" value="BRADI_3g05693v3"/>
</dbReference>
<evidence type="ECO:0000313" key="3">
    <source>
        <dbReference type="EnsemblPlants" id="KQJ93607"/>
    </source>
</evidence>
<feature type="region of interest" description="Disordered" evidence="1">
    <location>
        <begin position="1"/>
        <end position="62"/>
    </location>
</feature>
<reference evidence="2" key="2">
    <citation type="submission" date="2017-06" db="EMBL/GenBank/DDBJ databases">
        <title>WGS assembly of Brachypodium distachyon.</title>
        <authorList>
            <consortium name="The International Brachypodium Initiative"/>
            <person name="Lucas S."/>
            <person name="Harmon-Smith M."/>
            <person name="Lail K."/>
            <person name="Tice H."/>
            <person name="Grimwood J."/>
            <person name="Bruce D."/>
            <person name="Barry K."/>
            <person name="Shu S."/>
            <person name="Lindquist E."/>
            <person name="Wang M."/>
            <person name="Pitluck S."/>
            <person name="Vogel J.P."/>
            <person name="Garvin D.F."/>
            <person name="Mockler T.C."/>
            <person name="Schmutz J."/>
            <person name="Rokhsar D."/>
            <person name="Bevan M.W."/>
        </authorList>
    </citation>
    <scope>NUCLEOTIDE SEQUENCE</scope>
    <source>
        <strain evidence="2">Bd21</strain>
    </source>
</reference>
<dbReference type="InterPro" id="IPR053115">
    <property type="entry name" value="CDK_inhibitor"/>
</dbReference>
<organism evidence="2">
    <name type="scientific">Brachypodium distachyon</name>
    <name type="common">Purple false brome</name>
    <name type="synonym">Trachynia distachya</name>
    <dbReference type="NCBI Taxonomy" id="15368"/>
    <lineage>
        <taxon>Eukaryota</taxon>
        <taxon>Viridiplantae</taxon>
        <taxon>Streptophyta</taxon>
        <taxon>Embryophyta</taxon>
        <taxon>Tracheophyta</taxon>
        <taxon>Spermatophyta</taxon>
        <taxon>Magnoliopsida</taxon>
        <taxon>Liliopsida</taxon>
        <taxon>Poales</taxon>
        <taxon>Poaceae</taxon>
        <taxon>BOP clade</taxon>
        <taxon>Pooideae</taxon>
        <taxon>Stipodae</taxon>
        <taxon>Brachypodieae</taxon>
        <taxon>Brachypodium</taxon>
    </lineage>
</organism>